<gene>
    <name evidence="4" type="primary">serhl</name>
</gene>
<dbReference type="Pfam" id="PF00561">
    <property type="entry name" value="Abhydrolase_1"/>
    <property type="match status" value="1"/>
</dbReference>
<dbReference type="SUPFAM" id="SSF53474">
    <property type="entry name" value="alpha/beta-Hydrolases"/>
    <property type="match status" value="1"/>
</dbReference>
<dbReference type="GO" id="GO:0016020">
    <property type="term" value="C:membrane"/>
    <property type="evidence" value="ECO:0007669"/>
    <property type="project" value="TreeGrafter"/>
</dbReference>
<dbReference type="Ensembl" id="ENSONIT00000022723.2">
    <property type="protein sequence ID" value="ENSONIP00000022703.2"/>
    <property type="gene ID" value="ENSONIG00000018016.2"/>
</dbReference>
<keyword evidence="2" id="KW-0378">Hydrolase</keyword>
<dbReference type="GeneTree" id="ENSGT00530000063960"/>
<dbReference type="InterPro" id="IPR000073">
    <property type="entry name" value="AB_hydrolase_1"/>
</dbReference>
<dbReference type="GO" id="GO:0016787">
    <property type="term" value="F:hydrolase activity"/>
    <property type="evidence" value="ECO:0007669"/>
    <property type="project" value="UniProtKB-KW"/>
</dbReference>
<accession>I3KNK8</accession>
<reference evidence="4" key="2">
    <citation type="submission" date="2025-08" db="UniProtKB">
        <authorList>
            <consortium name="Ensembl"/>
        </authorList>
    </citation>
    <scope>IDENTIFICATION</scope>
</reference>
<dbReference type="eggNOG" id="KOG1454">
    <property type="taxonomic scope" value="Eukaryota"/>
</dbReference>
<dbReference type="InParanoid" id="I3KNK8"/>
<evidence type="ECO:0000259" key="3">
    <source>
        <dbReference type="Pfam" id="PF00561"/>
    </source>
</evidence>
<dbReference type="HOGENOM" id="CLU_020336_8_3_1"/>
<dbReference type="FunCoup" id="I3KNK8">
    <property type="interactions" value="31"/>
</dbReference>
<evidence type="ECO:0000256" key="1">
    <source>
        <dbReference type="ARBA" id="ARBA00008645"/>
    </source>
</evidence>
<dbReference type="OMA" id="HGWMDVS"/>
<dbReference type="ESTHER" id="oreni-i3knk8">
    <property type="family name" value="SERHL"/>
</dbReference>
<evidence type="ECO:0000313" key="5">
    <source>
        <dbReference type="Proteomes" id="UP000005207"/>
    </source>
</evidence>
<evidence type="ECO:0000313" key="4">
    <source>
        <dbReference type="Ensembl" id="ENSONIP00000022703.2"/>
    </source>
</evidence>
<protein>
    <submittedName>
        <fullName evidence="4">Serine hydrolase like</fullName>
    </submittedName>
</protein>
<dbReference type="MEROPS" id="S33.B18"/>
<dbReference type="Gene3D" id="3.40.50.1820">
    <property type="entry name" value="alpha/beta hydrolase"/>
    <property type="match status" value="1"/>
</dbReference>
<sequence>MCLASRISLAVQHPEDNTECQRGRSRLKQFTRLFKKKFCQVLFTVFSGAKMMQALKGVRHVTSSTMKQAVSELSVAVPWGEIRGKVWGPDHGNPVLCLHGWADNCGTFNTLVPLLPKECRYVAVDLAGHGRSSHRPPGALYAFPSYVMDVRRVVDALQWSKFSIIGHSMGGNVAGMFSALYPEMVDAVVLLDSYGFLPTDQKEMPKLIRQGFEEMLLFEKTMEEKKRVYTYEKAVERLMSVNQTLSDRSAKILLERGLVQVEGGVVFSRDFRVNLKNIARISLEQSLELHSRITASVLVVLAESGLEKMFAENEEKKFTSVLLQAYRDKNHAVVTVPGDHHIHLNKPDVVAPVVSDFLRTKVLSRSATPTNGQTSKFNSGA</sequence>
<dbReference type="InterPro" id="IPR029058">
    <property type="entry name" value="AB_hydrolase_fold"/>
</dbReference>
<reference evidence="5" key="1">
    <citation type="submission" date="2012-01" db="EMBL/GenBank/DDBJ databases">
        <title>The Genome Sequence of Oreochromis niloticus (Nile Tilapia).</title>
        <authorList>
            <consortium name="Broad Institute Genome Assembly Team"/>
            <consortium name="Broad Institute Sequencing Platform"/>
            <person name="Di Palma F."/>
            <person name="Johnson J."/>
            <person name="Lander E.S."/>
            <person name="Lindblad-Toh K."/>
        </authorList>
    </citation>
    <scope>NUCLEOTIDE SEQUENCE [LARGE SCALE GENOMIC DNA]</scope>
</reference>
<comment type="similarity">
    <text evidence="1">Belongs to the AB hydrolase superfamily.</text>
</comment>
<feature type="domain" description="AB hydrolase-1" evidence="3">
    <location>
        <begin position="93"/>
        <end position="211"/>
    </location>
</feature>
<proteinExistence type="inferred from homology"/>
<evidence type="ECO:0000256" key="2">
    <source>
        <dbReference type="ARBA" id="ARBA00022801"/>
    </source>
</evidence>
<dbReference type="PANTHER" id="PTHR43798:SF14">
    <property type="entry name" value="SERINE HYDROLASE-LIKE PROTEIN DDB_G0286239"/>
    <property type="match status" value="1"/>
</dbReference>
<dbReference type="InterPro" id="IPR050266">
    <property type="entry name" value="AB_hydrolase_sf"/>
</dbReference>
<dbReference type="Proteomes" id="UP000005207">
    <property type="component" value="Linkage group LG6"/>
</dbReference>
<keyword evidence="5" id="KW-1185">Reference proteome</keyword>
<reference evidence="4" key="3">
    <citation type="submission" date="2025-09" db="UniProtKB">
        <authorList>
            <consortium name="Ensembl"/>
        </authorList>
    </citation>
    <scope>IDENTIFICATION</scope>
</reference>
<dbReference type="PANTHER" id="PTHR43798">
    <property type="entry name" value="MONOACYLGLYCEROL LIPASE"/>
    <property type="match status" value="1"/>
</dbReference>
<dbReference type="AlphaFoldDB" id="I3KNK8"/>
<dbReference type="STRING" id="8128.ENSONIP00000022703"/>
<name>I3KNK8_ORENI</name>
<dbReference type="PRINTS" id="PR00111">
    <property type="entry name" value="ABHYDROLASE"/>
</dbReference>
<organism evidence="4 5">
    <name type="scientific">Oreochromis niloticus</name>
    <name type="common">Nile tilapia</name>
    <name type="synonym">Tilapia nilotica</name>
    <dbReference type="NCBI Taxonomy" id="8128"/>
    <lineage>
        <taxon>Eukaryota</taxon>
        <taxon>Metazoa</taxon>
        <taxon>Chordata</taxon>
        <taxon>Craniata</taxon>
        <taxon>Vertebrata</taxon>
        <taxon>Euteleostomi</taxon>
        <taxon>Actinopterygii</taxon>
        <taxon>Neopterygii</taxon>
        <taxon>Teleostei</taxon>
        <taxon>Neoteleostei</taxon>
        <taxon>Acanthomorphata</taxon>
        <taxon>Ovalentaria</taxon>
        <taxon>Cichlomorphae</taxon>
        <taxon>Cichliformes</taxon>
        <taxon>Cichlidae</taxon>
        <taxon>African cichlids</taxon>
        <taxon>Pseudocrenilabrinae</taxon>
        <taxon>Oreochromini</taxon>
        <taxon>Oreochromis</taxon>
    </lineage>
</organism>